<proteinExistence type="predicted"/>
<name>A0A839AL53_9FLAO</name>
<evidence type="ECO:0000313" key="8">
    <source>
        <dbReference type="Proteomes" id="UP000563906"/>
    </source>
</evidence>
<dbReference type="Gene3D" id="3.10.50.40">
    <property type="match status" value="1"/>
</dbReference>
<accession>A0A839AL53</accession>
<organism evidence="7 8">
    <name type="scientific">Tenacibaculum pelagium</name>
    <dbReference type="NCBI Taxonomy" id="2759527"/>
    <lineage>
        <taxon>Bacteria</taxon>
        <taxon>Pseudomonadati</taxon>
        <taxon>Bacteroidota</taxon>
        <taxon>Flavobacteriia</taxon>
        <taxon>Flavobacteriales</taxon>
        <taxon>Flavobacteriaceae</taxon>
        <taxon>Tenacibaculum</taxon>
    </lineage>
</organism>
<dbReference type="PROSITE" id="PS50059">
    <property type="entry name" value="FKBP_PPIASE"/>
    <property type="match status" value="1"/>
</dbReference>
<evidence type="ECO:0000256" key="4">
    <source>
        <dbReference type="PROSITE-ProRule" id="PRU00277"/>
    </source>
</evidence>
<evidence type="ECO:0000259" key="6">
    <source>
        <dbReference type="PROSITE" id="PS50059"/>
    </source>
</evidence>
<dbReference type="AlphaFoldDB" id="A0A839AL53"/>
<feature type="domain" description="PPIase FKBP-type" evidence="6">
    <location>
        <begin position="111"/>
        <end position="212"/>
    </location>
</feature>
<comment type="caution">
    <text evidence="7">The sequence shown here is derived from an EMBL/GenBank/DDBJ whole genome shotgun (WGS) entry which is preliminary data.</text>
</comment>
<sequence length="292" mass="32809">MIKIKHIFYFAIVSVLLYSCGSDNGSVVNFDHEAQAVKDKDSLITFLKNNYYNATLDSVKVIDNGQTSLFDDPKLVTKEVKENDIDYTLYYYVNRVGTPVSPTPNGNPTVMDSVYSKYRGQRIIKKDSLSPDFDNNTTWFSLSGVIRGWTHSFVHFKGGENVTNNGPITYVNGGKGIIFIPSGLGYRNLGSRDGSIAPNENLLFYIELWDFVENTDDDQDGVPSIFEDVDEDGDPRNDDTDEDRIANYRDTDDDGDGKLTKDEDANGDGDPRNDFSDPNNPTLPDYLNRNIR</sequence>
<dbReference type="PROSITE" id="PS51257">
    <property type="entry name" value="PROKAR_LIPOPROTEIN"/>
    <property type="match status" value="1"/>
</dbReference>
<evidence type="ECO:0000256" key="3">
    <source>
        <dbReference type="ARBA" id="ARBA00023110"/>
    </source>
</evidence>
<evidence type="ECO:0000256" key="5">
    <source>
        <dbReference type="SAM" id="MobiDB-lite"/>
    </source>
</evidence>
<dbReference type="InterPro" id="IPR046357">
    <property type="entry name" value="PPIase_dom_sf"/>
</dbReference>
<dbReference type="GO" id="GO:0003755">
    <property type="term" value="F:peptidyl-prolyl cis-trans isomerase activity"/>
    <property type="evidence" value="ECO:0007669"/>
    <property type="project" value="UniProtKB-KW"/>
</dbReference>
<feature type="region of interest" description="Disordered" evidence="5">
    <location>
        <begin position="219"/>
        <end position="292"/>
    </location>
</feature>
<evidence type="ECO:0000256" key="1">
    <source>
        <dbReference type="ARBA" id="ARBA00000971"/>
    </source>
</evidence>
<comment type="catalytic activity">
    <reaction evidence="1 4">
        <text>[protein]-peptidylproline (omega=180) = [protein]-peptidylproline (omega=0)</text>
        <dbReference type="Rhea" id="RHEA:16237"/>
        <dbReference type="Rhea" id="RHEA-COMP:10747"/>
        <dbReference type="Rhea" id="RHEA-COMP:10748"/>
        <dbReference type="ChEBI" id="CHEBI:83833"/>
        <dbReference type="ChEBI" id="CHEBI:83834"/>
        <dbReference type="EC" id="5.2.1.8"/>
    </reaction>
</comment>
<feature type="compositionally biased region" description="Basic and acidic residues" evidence="5">
    <location>
        <begin position="234"/>
        <end position="275"/>
    </location>
</feature>
<keyword evidence="3 4" id="KW-0697">Rotamase</keyword>
<reference evidence="7 8" key="1">
    <citation type="submission" date="2020-07" db="EMBL/GenBank/DDBJ databases">
        <title>Bacterium isolated from marine sediment.</title>
        <authorList>
            <person name="Shang D."/>
            <person name="Du Z.-J."/>
        </authorList>
    </citation>
    <scope>NUCLEOTIDE SEQUENCE [LARGE SCALE GENOMIC DNA]</scope>
    <source>
        <strain evidence="7 8">S7007</strain>
    </source>
</reference>
<dbReference type="RefSeq" id="WP_182123624.1">
    <property type="nucleotide sequence ID" value="NZ_JACGLS010000001.1"/>
</dbReference>
<protein>
    <recommendedName>
        <fullName evidence="2 4">peptidylprolyl isomerase</fullName>
        <ecNumber evidence="2 4">5.2.1.8</ecNumber>
    </recommendedName>
</protein>
<dbReference type="SUPFAM" id="SSF54534">
    <property type="entry name" value="FKBP-like"/>
    <property type="match status" value="1"/>
</dbReference>
<dbReference type="Proteomes" id="UP000563906">
    <property type="component" value="Unassembled WGS sequence"/>
</dbReference>
<evidence type="ECO:0000256" key="2">
    <source>
        <dbReference type="ARBA" id="ARBA00013194"/>
    </source>
</evidence>
<evidence type="ECO:0000313" key="7">
    <source>
        <dbReference type="EMBL" id="MBA6155110.1"/>
    </source>
</evidence>
<gene>
    <name evidence="7" type="ORF">H3Z83_01030</name>
</gene>
<keyword evidence="8" id="KW-1185">Reference proteome</keyword>
<keyword evidence="4 7" id="KW-0413">Isomerase</keyword>
<dbReference type="EC" id="5.2.1.8" evidence="2 4"/>
<dbReference type="InterPro" id="IPR001179">
    <property type="entry name" value="PPIase_FKBP_dom"/>
</dbReference>
<dbReference type="EMBL" id="JACGLS010000001">
    <property type="protein sequence ID" value="MBA6155110.1"/>
    <property type="molecule type" value="Genomic_DNA"/>
</dbReference>